<evidence type="ECO:0000256" key="1">
    <source>
        <dbReference type="SAM" id="MobiDB-lite"/>
    </source>
</evidence>
<feature type="region of interest" description="Disordered" evidence="1">
    <location>
        <begin position="248"/>
        <end position="274"/>
    </location>
</feature>
<feature type="compositionally biased region" description="Basic and acidic residues" evidence="1">
    <location>
        <begin position="1"/>
        <end position="11"/>
    </location>
</feature>
<dbReference type="EMBL" id="PRFA01000019">
    <property type="protein sequence ID" value="PWU96324.1"/>
    <property type="molecule type" value="Genomic_DNA"/>
</dbReference>
<gene>
    <name evidence="2" type="ORF">C4B63_19g76</name>
</gene>
<dbReference type="VEuPathDB" id="TriTrypDB:TcG_02721"/>
<name>A0A2V2VJI8_TRYCR</name>
<evidence type="ECO:0000313" key="3">
    <source>
        <dbReference type="Proteomes" id="UP000246121"/>
    </source>
</evidence>
<dbReference type="VEuPathDB" id="TriTrypDB:TcYC6_0074970"/>
<feature type="region of interest" description="Disordered" evidence="1">
    <location>
        <begin position="1"/>
        <end position="30"/>
    </location>
</feature>
<dbReference type="VEuPathDB" id="TriTrypDB:Tc_MARK_6275"/>
<dbReference type="AlphaFoldDB" id="A0A2V2VJI8"/>
<evidence type="ECO:0000313" key="2">
    <source>
        <dbReference type="EMBL" id="PWU96324.1"/>
    </source>
</evidence>
<comment type="caution">
    <text evidence="2">The sequence shown here is derived from an EMBL/GenBank/DDBJ whole genome shotgun (WGS) entry which is preliminary data.</text>
</comment>
<organism evidence="2 3">
    <name type="scientific">Trypanosoma cruzi</name>
    <dbReference type="NCBI Taxonomy" id="5693"/>
    <lineage>
        <taxon>Eukaryota</taxon>
        <taxon>Discoba</taxon>
        <taxon>Euglenozoa</taxon>
        <taxon>Kinetoplastea</taxon>
        <taxon>Metakinetoplastina</taxon>
        <taxon>Trypanosomatida</taxon>
        <taxon>Trypanosomatidae</taxon>
        <taxon>Trypanosoma</taxon>
        <taxon>Schizotrypanum</taxon>
    </lineage>
</organism>
<protein>
    <submittedName>
        <fullName evidence="2">Uncharacterized protein</fullName>
    </submittedName>
</protein>
<feature type="compositionally biased region" description="Basic and acidic residues" evidence="1">
    <location>
        <begin position="19"/>
        <end position="28"/>
    </location>
</feature>
<accession>A0A2V2VJI8</accession>
<sequence>MSMKSSPERTGLKIGTALRDSRLRRSPERQSVPVSQELSFIYDLKREFDRIADSGAFIIRAVDSLSKTDAHALDIDVDVVLNDIEREEEYIFSPIPHYLQSEWKRMVSENESAINDVVTKLDTVGRLNEDGKLRADYSESARIVIDPSVPLLMPFSKERYHASPQRKTAPSCYHSLFFGEGEPVVFVPPENNKRKDIEKLNKEREYWKKKFQRAPRSDVIEQKKTIKVPNDFVPSCAQVDHSLVQQELQKRNEMEKNKAKKETPVKRKTVSPAH</sequence>
<dbReference type="VEuPathDB" id="TriTrypDB:TCSYLVIO_007412"/>
<dbReference type="VEuPathDB" id="TriTrypDB:TCDM_01989"/>
<proteinExistence type="predicted"/>
<dbReference type="VEuPathDB" id="TriTrypDB:C3747_9g131"/>
<dbReference type="VEuPathDB" id="TriTrypDB:C4B63_19g76"/>
<dbReference type="VEuPathDB" id="TriTrypDB:TcCLB.506925.110"/>
<dbReference type="VEuPathDB" id="TriTrypDB:ECC02_003544"/>
<reference evidence="2 3" key="1">
    <citation type="journal article" date="2018" name="Microb. Genom.">
        <title>Expanding an expanded genome: long-read sequencing of Trypanosoma cruzi.</title>
        <authorList>
            <person name="Berna L."/>
            <person name="Rodriguez M."/>
            <person name="Chiribao M.L."/>
            <person name="Parodi-Talice A."/>
            <person name="Pita S."/>
            <person name="Rijo G."/>
            <person name="Alvarez-Valin F."/>
            <person name="Robello C."/>
        </authorList>
    </citation>
    <scope>NUCLEOTIDE SEQUENCE [LARGE SCALE GENOMIC DNA]</scope>
    <source>
        <strain evidence="2 3">Dm28c</strain>
    </source>
</reference>
<dbReference type="VEuPathDB" id="TriTrypDB:TcBrA4_0056350"/>
<dbReference type="VEuPathDB" id="TriTrypDB:TcCL_ESM12344"/>
<feature type="compositionally biased region" description="Basic and acidic residues" evidence="1">
    <location>
        <begin position="248"/>
        <end position="265"/>
    </location>
</feature>
<dbReference type="Proteomes" id="UP000246121">
    <property type="component" value="Unassembled WGS sequence"/>
</dbReference>
<dbReference type="VEuPathDB" id="TriTrypDB:BCY84_03193"/>